<evidence type="ECO:0000256" key="7">
    <source>
        <dbReference type="ARBA" id="ARBA00022676"/>
    </source>
</evidence>
<feature type="transmembrane region" description="Helical" evidence="17">
    <location>
        <begin position="470"/>
        <end position="489"/>
    </location>
</feature>
<evidence type="ECO:0000256" key="5">
    <source>
        <dbReference type="ARBA" id="ARBA00010810"/>
    </source>
</evidence>
<name>A0A7C4FIK5_9CREN</name>
<dbReference type="AlphaFoldDB" id="A0A7C4FIK5"/>
<keyword evidence="11" id="KW-0460">Magnesium</keyword>
<comment type="catalytic activity">
    <reaction evidence="16">
        <text>an archaeal dolichyl phosphooligosaccharide + [protein]-L-asparagine = an archaeal dolichyl phosphate + a glycoprotein with the oligosaccharide chain attached by N-beta-D-glycosyl linkage to a protein L-asparagine.</text>
        <dbReference type="EC" id="2.4.99.21"/>
    </reaction>
</comment>
<feature type="transmembrane region" description="Helical" evidence="17">
    <location>
        <begin position="310"/>
        <end position="329"/>
    </location>
</feature>
<comment type="cofactor">
    <cofactor evidence="1">
        <name>Mn(2+)</name>
        <dbReference type="ChEBI" id="CHEBI:29035"/>
    </cofactor>
</comment>
<feature type="transmembrane region" description="Helical" evidence="17">
    <location>
        <begin position="208"/>
        <end position="241"/>
    </location>
</feature>
<comment type="subcellular location">
    <subcellularLocation>
        <location evidence="3">Endomembrane system</location>
        <topology evidence="3">Multi-pass membrane protein</topology>
    </subcellularLocation>
</comment>
<keyword evidence="13 17" id="KW-0472">Membrane</keyword>
<sequence>MSIIGKLLGFWDKHSRIATTILIMLVALLAFWLRFQQYLNVVKIGIAAAYPEAKLDELDTFFNYWVVSYLDKNGLFSWPTLTNSNPITCLFWYPSCRNLFATDLQGHILTIYLCYKFFKSFGVLLYDLMALIPPVLGALGSIFIALLVNEVTKSKAASILSSLTYALFFVSREVAGFTVKYSFGIFTAPLAIWLHIRALKSCRLRDFALAGAVLAYAASVWTGVGLSAVPVYLSMALLPLFKTNTSVRELQKYLVGFSIESTIPFIAMYLMPTYHGGRFILALAYYIALAFFAFSLLLQKFLGSRRATKIYAILIVVLVASAITLIVLFDTVPGLYEGFSKVIPLAGKIMLGLGIRPPGVARTVAEYQTLRELGPLPQEMILALLLLVFIIAPIAIYNALKFRDLNLVLIAVWIALVWYATYNLSYFVDYMKMATAISIGLSAGVLLVFSTPKITKIGRITRVRYSFTQIVAILLVVIVTAAAILVAYAQANYYGRSYTMIVRAEGFYEPTTVWIDTLKFIRENTSKDSLIISWWDYGYWISVIGNRSTVADGATINSTRIHTLAEFFTSSYDKAVQVLKQFRICSKSEVYILIFSPIDVYVDHGAKNVYVGLNAPSELSFGDMPKFISAIIYLGTGVDPMRIDTMTKASYPAPWSSIGGYNRFDVNEWIVIKKTSIGGNTYTTSIGLNWNSTAVLNATMTRLYAWAAIQYLSHIYPYYTIKVVPWIFSYELLQNSFGIVMDPAITEGIFDSNGLYVTYDKVNQIIYDLAYAGVSQRYTISKTSEIEVYRVVFIALLKLREDVYRSLCS</sequence>
<evidence type="ECO:0000256" key="1">
    <source>
        <dbReference type="ARBA" id="ARBA00001936"/>
    </source>
</evidence>
<keyword evidence="10" id="KW-0479">Metal-binding</keyword>
<accession>A0A7C4FIK5</accession>
<feature type="domain" description="STT3/PglB/AglB core" evidence="18">
    <location>
        <begin position="528"/>
        <end position="578"/>
    </location>
</feature>
<feature type="transmembrane region" description="Helical" evidence="17">
    <location>
        <begin position="380"/>
        <end position="400"/>
    </location>
</feature>
<reference evidence="19" key="1">
    <citation type="journal article" date="2020" name="mSystems">
        <title>Genome- and Community-Level Interaction Insights into Carbon Utilization and Element Cycling Functions of Hydrothermarchaeota in Hydrothermal Sediment.</title>
        <authorList>
            <person name="Zhou Z."/>
            <person name="Liu Y."/>
            <person name="Xu W."/>
            <person name="Pan J."/>
            <person name="Luo Z.H."/>
            <person name="Li M."/>
        </authorList>
    </citation>
    <scope>NUCLEOTIDE SEQUENCE [LARGE SCALE GENOMIC DNA]</scope>
    <source>
        <strain evidence="19">SpSt-732</strain>
    </source>
</reference>
<feature type="transmembrane region" description="Helical" evidence="17">
    <location>
        <begin position="407"/>
        <end position="424"/>
    </location>
</feature>
<keyword evidence="8" id="KW-0808">Transferase</keyword>
<feature type="transmembrane region" description="Helical" evidence="17">
    <location>
        <begin position="277"/>
        <end position="298"/>
    </location>
</feature>
<feature type="transmembrane region" description="Helical" evidence="17">
    <location>
        <begin position="17"/>
        <end position="35"/>
    </location>
</feature>
<evidence type="ECO:0000256" key="2">
    <source>
        <dbReference type="ARBA" id="ARBA00001946"/>
    </source>
</evidence>
<evidence type="ECO:0000256" key="14">
    <source>
        <dbReference type="ARBA" id="ARBA00023211"/>
    </source>
</evidence>
<keyword evidence="7" id="KW-0328">Glycosyltransferase</keyword>
<feature type="transmembrane region" description="Helical" evidence="17">
    <location>
        <begin position="177"/>
        <end position="196"/>
    </location>
</feature>
<dbReference type="Gene3D" id="3.40.50.12610">
    <property type="match status" value="1"/>
</dbReference>
<evidence type="ECO:0000259" key="18">
    <source>
        <dbReference type="Pfam" id="PF21436"/>
    </source>
</evidence>
<comment type="similarity">
    <text evidence="5">Belongs to the STT3 family.</text>
</comment>
<dbReference type="GO" id="GO:0004576">
    <property type="term" value="F:oligosaccharyl transferase activity"/>
    <property type="evidence" value="ECO:0007669"/>
    <property type="project" value="InterPro"/>
</dbReference>
<feature type="transmembrane region" description="Helical" evidence="17">
    <location>
        <begin position="123"/>
        <end position="148"/>
    </location>
</feature>
<keyword evidence="14" id="KW-0464">Manganese</keyword>
<dbReference type="EMBL" id="DTFF01000080">
    <property type="protein sequence ID" value="HGI88470.1"/>
    <property type="molecule type" value="Genomic_DNA"/>
</dbReference>
<evidence type="ECO:0000256" key="16">
    <source>
        <dbReference type="ARBA" id="ARBA00034066"/>
    </source>
</evidence>
<evidence type="ECO:0000256" key="9">
    <source>
        <dbReference type="ARBA" id="ARBA00022692"/>
    </source>
</evidence>
<dbReference type="InterPro" id="IPR003674">
    <property type="entry name" value="Oligo_trans_STT3"/>
</dbReference>
<dbReference type="GO" id="GO:0016020">
    <property type="term" value="C:membrane"/>
    <property type="evidence" value="ECO:0007669"/>
    <property type="project" value="InterPro"/>
</dbReference>
<keyword evidence="9 17" id="KW-0812">Transmembrane</keyword>
<dbReference type="UniPathway" id="UPA00378"/>
<comment type="cofactor">
    <cofactor evidence="2">
        <name>Mg(2+)</name>
        <dbReference type="ChEBI" id="CHEBI:18420"/>
    </cofactor>
</comment>
<evidence type="ECO:0000256" key="13">
    <source>
        <dbReference type="ARBA" id="ARBA00023136"/>
    </source>
</evidence>
<evidence type="ECO:0000256" key="4">
    <source>
        <dbReference type="ARBA" id="ARBA00004922"/>
    </source>
</evidence>
<evidence type="ECO:0000256" key="8">
    <source>
        <dbReference type="ARBA" id="ARBA00022679"/>
    </source>
</evidence>
<evidence type="ECO:0000256" key="3">
    <source>
        <dbReference type="ARBA" id="ARBA00004127"/>
    </source>
</evidence>
<evidence type="ECO:0000256" key="12">
    <source>
        <dbReference type="ARBA" id="ARBA00022989"/>
    </source>
</evidence>
<evidence type="ECO:0000256" key="11">
    <source>
        <dbReference type="ARBA" id="ARBA00022842"/>
    </source>
</evidence>
<comment type="pathway">
    <text evidence="4">Protein modification; protein glycosylation.</text>
</comment>
<protein>
    <recommendedName>
        <fullName evidence="6">dolichyl-phosphooligosaccharide-protein glycotransferase</fullName>
        <ecNumber evidence="6">2.4.99.21</ecNumber>
    </recommendedName>
    <alternativeName>
        <fullName evidence="15">Oligosaccharyl transferase</fullName>
    </alternativeName>
</protein>
<evidence type="ECO:0000256" key="15">
    <source>
        <dbReference type="ARBA" id="ARBA00030679"/>
    </source>
</evidence>
<dbReference type="GO" id="GO:0012505">
    <property type="term" value="C:endomembrane system"/>
    <property type="evidence" value="ECO:0007669"/>
    <property type="project" value="UniProtKB-SubCell"/>
</dbReference>
<evidence type="ECO:0000256" key="17">
    <source>
        <dbReference type="SAM" id="Phobius"/>
    </source>
</evidence>
<keyword evidence="12 17" id="KW-1133">Transmembrane helix</keyword>
<evidence type="ECO:0000256" key="10">
    <source>
        <dbReference type="ARBA" id="ARBA00022723"/>
    </source>
</evidence>
<dbReference type="GO" id="GO:0046872">
    <property type="term" value="F:metal ion binding"/>
    <property type="evidence" value="ECO:0007669"/>
    <property type="project" value="UniProtKB-KW"/>
</dbReference>
<dbReference type="PANTHER" id="PTHR13872:SF1">
    <property type="entry name" value="DOLICHYL-DIPHOSPHOOLIGOSACCHARIDE--PROTEIN GLYCOSYLTRANSFERASE SUBUNIT STT3B"/>
    <property type="match status" value="1"/>
</dbReference>
<dbReference type="PANTHER" id="PTHR13872">
    <property type="entry name" value="DOLICHYL-DIPHOSPHOOLIGOSACCHARIDE--PROTEIN GLYCOSYLTRANSFERASE SUBUNIT"/>
    <property type="match status" value="1"/>
</dbReference>
<evidence type="ECO:0000313" key="19">
    <source>
        <dbReference type="EMBL" id="HGI88470.1"/>
    </source>
</evidence>
<gene>
    <name evidence="19" type="ORF">ENV14_08830</name>
</gene>
<organism evidence="19">
    <name type="scientific">Ignisphaera aggregans</name>
    <dbReference type="NCBI Taxonomy" id="334771"/>
    <lineage>
        <taxon>Archaea</taxon>
        <taxon>Thermoproteota</taxon>
        <taxon>Thermoprotei</taxon>
        <taxon>Desulfurococcales</taxon>
        <taxon>Desulfurococcaceae</taxon>
        <taxon>Ignisphaera</taxon>
    </lineage>
</organism>
<comment type="caution">
    <text evidence="19">The sequence shown here is derived from an EMBL/GenBank/DDBJ whole genome shotgun (WGS) entry which is preliminary data.</text>
</comment>
<dbReference type="InterPro" id="IPR048999">
    <property type="entry name" value="STT3-PglB_core"/>
</dbReference>
<proteinExistence type="inferred from homology"/>
<dbReference type="Pfam" id="PF21436">
    <property type="entry name" value="STT3-PglB_core"/>
    <property type="match status" value="1"/>
</dbReference>
<feature type="transmembrane region" description="Helical" evidence="17">
    <location>
        <begin position="430"/>
        <end position="449"/>
    </location>
</feature>
<dbReference type="EC" id="2.4.99.21" evidence="6"/>
<evidence type="ECO:0000256" key="6">
    <source>
        <dbReference type="ARBA" id="ARBA00012602"/>
    </source>
</evidence>